<proteinExistence type="predicted"/>
<protein>
    <submittedName>
        <fullName evidence="2">HECT domain-containing protein</fullName>
    </submittedName>
</protein>
<sequence>MATVYSNDTAIKRFTYDWLIRFAELHPFIHDLDKDLPNDLVLCLRYKQMNIVCNEEELNRNFTAIFQPAYSVYA</sequence>
<evidence type="ECO:0000313" key="1">
    <source>
        <dbReference type="Proteomes" id="UP000492821"/>
    </source>
</evidence>
<keyword evidence="1" id="KW-1185">Reference proteome</keyword>
<dbReference type="WBParaSite" id="Pan_g12212.t1">
    <property type="protein sequence ID" value="Pan_g12212.t1"/>
    <property type="gene ID" value="Pan_g12212"/>
</dbReference>
<dbReference type="AlphaFoldDB" id="A0A7E4USK7"/>
<dbReference type="Proteomes" id="UP000492821">
    <property type="component" value="Unassembled WGS sequence"/>
</dbReference>
<accession>A0A7E4USK7</accession>
<reference evidence="2" key="2">
    <citation type="submission" date="2020-10" db="UniProtKB">
        <authorList>
            <consortium name="WormBaseParasite"/>
        </authorList>
    </citation>
    <scope>IDENTIFICATION</scope>
</reference>
<organism evidence="1 2">
    <name type="scientific">Panagrellus redivivus</name>
    <name type="common">Microworm</name>
    <dbReference type="NCBI Taxonomy" id="6233"/>
    <lineage>
        <taxon>Eukaryota</taxon>
        <taxon>Metazoa</taxon>
        <taxon>Ecdysozoa</taxon>
        <taxon>Nematoda</taxon>
        <taxon>Chromadorea</taxon>
        <taxon>Rhabditida</taxon>
        <taxon>Tylenchina</taxon>
        <taxon>Panagrolaimomorpha</taxon>
        <taxon>Panagrolaimoidea</taxon>
        <taxon>Panagrolaimidae</taxon>
        <taxon>Panagrellus</taxon>
    </lineage>
</organism>
<reference evidence="1" key="1">
    <citation type="journal article" date="2013" name="Genetics">
        <title>The draft genome and transcriptome of Panagrellus redivivus are shaped by the harsh demands of a free-living lifestyle.</title>
        <authorList>
            <person name="Srinivasan J."/>
            <person name="Dillman A.R."/>
            <person name="Macchietto M.G."/>
            <person name="Heikkinen L."/>
            <person name="Lakso M."/>
            <person name="Fracchia K.M."/>
            <person name="Antoshechkin I."/>
            <person name="Mortazavi A."/>
            <person name="Wong G."/>
            <person name="Sternberg P.W."/>
        </authorList>
    </citation>
    <scope>NUCLEOTIDE SEQUENCE [LARGE SCALE GENOMIC DNA]</scope>
    <source>
        <strain evidence="1">MT8872</strain>
    </source>
</reference>
<name>A0A7E4USK7_PANRE</name>
<evidence type="ECO:0000313" key="2">
    <source>
        <dbReference type="WBParaSite" id="Pan_g12212.t1"/>
    </source>
</evidence>